<gene>
    <name evidence="3" type="ORF">HW932_14360</name>
</gene>
<reference evidence="3 4" key="1">
    <citation type="submission" date="2020-06" db="EMBL/GenBank/DDBJ databases">
        <title>Whole-genome sequence of Allochromatium humboldtianum DSM 21881, type strain.</title>
        <authorList>
            <person name="Kyndt J.A."/>
            <person name="Meyer T.E."/>
        </authorList>
    </citation>
    <scope>NUCLEOTIDE SEQUENCE [LARGE SCALE GENOMIC DNA]</scope>
    <source>
        <strain evidence="3 4">DSM 21881</strain>
    </source>
</reference>
<dbReference type="Pfam" id="PF06213">
    <property type="entry name" value="CobT"/>
    <property type="match status" value="1"/>
</dbReference>
<proteinExistence type="predicted"/>
<dbReference type="Proteomes" id="UP000592294">
    <property type="component" value="Unassembled WGS sequence"/>
</dbReference>
<organism evidence="3 4">
    <name type="scientific">Allochromatium humboldtianum</name>
    <dbReference type="NCBI Taxonomy" id="504901"/>
    <lineage>
        <taxon>Bacteria</taxon>
        <taxon>Pseudomonadati</taxon>
        <taxon>Pseudomonadota</taxon>
        <taxon>Gammaproteobacteria</taxon>
        <taxon>Chromatiales</taxon>
        <taxon>Chromatiaceae</taxon>
        <taxon>Allochromatium</taxon>
    </lineage>
</organism>
<feature type="domain" description="VWFA" evidence="2">
    <location>
        <begin position="461"/>
        <end position="601"/>
    </location>
</feature>
<dbReference type="InterPro" id="IPR036465">
    <property type="entry name" value="vWFA_dom_sf"/>
</dbReference>
<comment type="caution">
    <text evidence="3">The sequence shown here is derived from an EMBL/GenBank/DDBJ whole genome shotgun (WGS) entry which is preliminary data.</text>
</comment>
<keyword evidence="4" id="KW-1185">Reference proteome</keyword>
<feature type="region of interest" description="Disordered" evidence="1">
    <location>
        <begin position="205"/>
        <end position="340"/>
    </location>
</feature>
<dbReference type="EMBL" id="JABZEO010000010">
    <property type="protein sequence ID" value="NVZ10445.1"/>
    <property type="molecule type" value="Genomic_DNA"/>
</dbReference>
<dbReference type="InterPro" id="IPR051928">
    <property type="entry name" value="NorD/CobT"/>
</dbReference>
<evidence type="ECO:0000313" key="3">
    <source>
        <dbReference type="EMBL" id="NVZ10445.1"/>
    </source>
</evidence>
<dbReference type="PANTHER" id="PTHR41248">
    <property type="entry name" value="NORD PROTEIN"/>
    <property type="match status" value="1"/>
</dbReference>
<dbReference type="RefSeq" id="WP_176977187.1">
    <property type="nucleotide sequence ID" value="NZ_JABZEO010000010.1"/>
</dbReference>
<sequence length="636" mass="67262">MYTHTLKHAMPIVATALGRRFGVQVQVGGAQAATDGHTIWLPDLPAASELRPVAWGLLAHEASHVRHTDMAVFEAVQAQSPLRRTLLNILEDIRIEWAIRQDYPGTETTLARVIDWMQATGQLQPPATEDHPARILTATLLLRLRHQVLGQTALAAAAHEAEQVLRQTFSASLVHRLWGLLTEVRRLGSTAEAAALAERLEQWLNAEATSPDTTPSTASERGAEGEAEANGAASAETPDADGSPRDGAGADDVHPPTASSQTPEVEEGGQAPRPATTDETGAAQAPDSGGDPNAAPQAAAGTDDGPESNAPNPEPEVGAAPEAATPVADSASVLDPSETPNGALRQALAAGEDDLAGDLFAQARQALAEAAGADDPETLRLPVGEEAFSDPHLNHLACQRVAATSRALATRLQGLVQASRMDRPGATWQGRTLLSRRLHRVGLGETRLFARPHRRPAPNTALHLLVDLSGSMNRRTEAGRPSFQVALEAALAVALALEPIPGVSVAVTAFPGQQGEDTRVSRLIRHGQSVRRRADAFDQGPRGGTPLAQALWYAAADLSLRPEPRRLILAMTDGDPNDRAAAHEILALCRDQGLETIGVGIAYDVSWLFPVSLRIQDAGDLQQALFGVAERLLISG</sequence>
<evidence type="ECO:0000313" key="4">
    <source>
        <dbReference type="Proteomes" id="UP000592294"/>
    </source>
</evidence>
<dbReference type="PROSITE" id="PS50234">
    <property type="entry name" value="VWFA"/>
    <property type="match status" value="1"/>
</dbReference>
<feature type="compositionally biased region" description="Low complexity" evidence="1">
    <location>
        <begin position="309"/>
        <end position="328"/>
    </location>
</feature>
<dbReference type="InterPro" id="IPR002035">
    <property type="entry name" value="VWF_A"/>
</dbReference>
<dbReference type="InterPro" id="IPR006538">
    <property type="entry name" value="CobT"/>
</dbReference>
<protein>
    <submittedName>
        <fullName evidence="3">VWA domain-containing protein</fullName>
    </submittedName>
</protein>
<dbReference type="AlphaFoldDB" id="A0A850RC76"/>
<dbReference type="Pfam" id="PF13519">
    <property type="entry name" value="VWA_2"/>
    <property type="match status" value="1"/>
</dbReference>
<evidence type="ECO:0000256" key="1">
    <source>
        <dbReference type="SAM" id="MobiDB-lite"/>
    </source>
</evidence>
<name>A0A850RC76_9GAMM</name>
<dbReference type="PANTHER" id="PTHR41248:SF1">
    <property type="entry name" value="NORD PROTEIN"/>
    <property type="match status" value="1"/>
</dbReference>
<dbReference type="Gene3D" id="3.40.50.410">
    <property type="entry name" value="von Willebrand factor, type A domain"/>
    <property type="match status" value="1"/>
</dbReference>
<dbReference type="GO" id="GO:0009236">
    <property type="term" value="P:cobalamin biosynthetic process"/>
    <property type="evidence" value="ECO:0007669"/>
    <property type="project" value="InterPro"/>
</dbReference>
<dbReference type="SMART" id="SM00327">
    <property type="entry name" value="VWA"/>
    <property type="match status" value="1"/>
</dbReference>
<dbReference type="SUPFAM" id="SSF53300">
    <property type="entry name" value="vWA-like"/>
    <property type="match status" value="1"/>
</dbReference>
<evidence type="ECO:0000259" key="2">
    <source>
        <dbReference type="PROSITE" id="PS50234"/>
    </source>
</evidence>
<accession>A0A850RC76</accession>
<feature type="compositionally biased region" description="Low complexity" evidence="1">
    <location>
        <begin position="206"/>
        <end position="220"/>
    </location>
</feature>